<dbReference type="GeneID" id="38284475"/>
<organism evidence="1">
    <name type="scientific">Hygrophorus russula</name>
    <dbReference type="NCBI Taxonomy" id="264141"/>
    <lineage>
        <taxon>Eukaryota</taxon>
        <taxon>Fungi</taxon>
        <taxon>Dikarya</taxon>
        <taxon>Basidiomycota</taxon>
        <taxon>Agaricomycotina</taxon>
        <taxon>Agaricomycetes</taxon>
        <taxon>Agaricomycetidae</taxon>
        <taxon>Agaricales</taxon>
        <taxon>Hygrophoraceae</taxon>
        <taxon>Hygrophorus</taxon>
    </lineage>
</organism>
<keyword evidence="1" id="KW-0496">Mitochondrion</keyword>
<gene>
    <name evidence="1" type="primary">orf111</name>
</gene>
<sequence>MIIITINPSKLTNNKDSSVTNNYFVFDISNSFIVSNLKHKSKSLHNFRSLYDNNDDFSDLFTTKKRVLIKDEQPKTKSNFINRFNPLEYFNNDFNEIRRRSLINSIYSFFY</sequence>
<evidence type="ECO:0000313" key="1">
    <source>
        <dbReference type="EMBL" id="AXQ02213.1"/>
    </source>
</evidence>
<dbReference type="RefSeq" id="YP_009522490.1">
    <property type="nucleotide sequence ID" value="NC_039589.1"/>
</dbReference>
<reference evidence="1" key="1">
    <citation type="journal article" date="2019" name="Int. J. Biol. Macromol.">
        <title>The first complete mitochondrial genome from the family Hygrophoraceae (Hygrophorus russula) by next-generation sequencing and phylogenetic implications.</title>
        <authorList>
            <person name="Li Q."/>
            <person name="Wang Q."/>
            <person name="Jin X."/>
            <person name="Chen Z."/>
            <person name="Xiong C."/>
            <person name="Li P."/>
            <person name="Zhao J."/>
            <person name="Huang W."/>
        </authorList>
    </citation>
    <scope>NUCLEOTIDE SEQUENCE</scope>
    <source>
        <strain evidence="1">SLZ1</strain>
    </source>
</reference>
<dbReference type="AlphaFoldDB" id="A0A346LZL8"/>
<accession>A0A346LZL8</accession>
<geneLocation type="mitochondrion" evidence="1"/>
<proteinExistence type="predicted"/>
<dbReference type="EMBL" id="MH643589">
    <property type="protein sequence ID" value="AXQ02213.1"/>
    <property type="molecule type" value="Genomic_DNA"/>
</dbReference>
<protein>
    <submittedName>
        <fullName evidence="1">Uncharacterized protein</fullName>
    </submittedName>
</protein>
<name>A0A346LZL8_9AGAR</name>